<keyword evidence="3" id="KW-0547">Nucleotide-binding</keyword>
<dbReference type="PANTHER" id="PTHR43085:SF49">
    <property type="entry name" value="5-DEHYDRO-2-DEOXYGLUCONOKINASE"/>
    <property type="match status" value="1"/>
</dbReference>
<protein>
    <submittedName>
        <fullName evidence="7">5-dehydro-2-deoxygluconokinase</fullName>
        <ecNumber evidence="7">2.7.1.92</ecNumber>
    </submittedName>
</protein>
<sequence>MAVYLDFDNAKPNDVAAFGRATIDLYANEIGPMEDAVTFSKYVGGSPANTAIAMARLGLRVGYVGKVSDDQFGRFITRHLGENGVDVSHIAVAAPGIRSGVTMGEIRPDGCSCFMYRSDCADLHIDCAQLDEDYIASHRLLLVSGTSLSHSPAREAVFLAIEYARRNGVRVSFDLDYREGTWNSPEEASVYFTLAARQADMVLGTREEFDMMERVYHPENRSDAQSAQWLLDAGVKVVSIKQGKNGSFVYTRDGRCVGGIYPAKVLKTFGAGDSYSSAFTYALLKGRDMSTALQYAAAASSITISGHSCSDAMPSLASVENYMASHEYVLPEII</sequence>
<evidence type="ECO:0000256" key="1">
    <source>
        <dbReference type="ARBA" id="ARBA00010688"/>
    </source>
</evidence>
<dbReference type="Pfam" id="PF00294">
    <property type="entry name" value="PfkB"/>
    <property type="match status" value="1"/>
</dbReference>
<dbReference type="InterPro" id="IPR002173">
    <property type="entry name" value="Carboh/pur_kinase_PfkB_CS"/>
</dbReference>
<proteinExistence type="inferred from homology"/>
<evidence type="ECO:0000256" key="5">
    <source>
        <dbReference type="ARBA" id="ARBA00022840"/>
    </source>
</evidence>
<dbReference type="SUPFAM" id="SSF53613">
    <property type="entry name" value="Ribokinase-like"/>
    <property type="match status" value="1"/>
</dbReference>
<evidence type="ECO:0000313" key="7">
    <source>
        <dbReference type="EMBL" id="MBC8575402.1"/>
    </source>
</evidence>
<organism evidence="7 8">
    <name type="scientific">Yanshouia hominis</name>
    <dbReference type="NCBI Taxonomy" id="2763673"/>
    <lineage>
        <taxon>Bacteria</taxon>
        <taxon>Bacillati</taxon>
        <taxon>Bacillota</taxon>
        <taxon>Clostridia</taxon>
        <taxon>Eubacteriales</taxon>
        <taxon>Oscillospiraceae</taxon>
        <taxon>Yanshouia</taxon>
    </lineage>
</organism>
<evidence type="ECO:0000259" key="6">
    <source>
        <dbReference type="Pfam" id="PF00294"/>
    </source>
</evidence>
<dbReference type="PROSITE" id="PS00584">
    <property type="entry name" value="PFKB_KINASES_2"/>
    <property type="match status" value="1"/>
</dbReference>
<evidence type="ECO:0000256" key="2">
    <source>
        <dbReference type="ARBA" id="ARBA00022679"/>
    </source>
</evidence>
<gene>
    <name evidence="7" type="primary">iolC</name>
    <name evidence="7" type="ORF">H8717_03105</name>
</gene>
<evidence type="ECO:0000313" key="8">
    <source>
        <dbReference type="Proteomes" id="UP000658131"/>
    </source>
</evidence>
<dbReference type="InterPro" id="IPR011611">
    <property type="entry name" value="PfkB_dom"/>
</dbReference>
<name>A0ABR7NG77_9FIRM</name>
<dbReference type="EC" id="2.7.1.92" evidence="7"/>
<keyword evidence="5" id="KW-0067">ATP-binding</keyword>
<dbReference type="Gene3D" id="2.20.150.10">
    <property type="entry name" value="putative 5-dehydro-2- deoxygluconokinase"/>
    <property type="match status" value="1"/>
</dbReference>
<comment type="caution">
    <text evidence="7">The sequence shown here is derived from an EMBL/GenBank/DDBJ whole genome shotgun (WGS) entry which is preliminary data.</text>
</comment>
<dbReference type="Proteomes" id="UP000658131">
    <property type="component" value="Unassembled WGS sequence"/>
</dbReference>
<dbReference type="InterPro" id="IPR050306">
    <property type="entry name" value="PfkB_Carbo_kinase"/>
</dbReference>
<reference evidence="7 8" key="1">
    <citation type="submission" date="2020-08" db="EMBL/GenBank/DDBJ databases">
        <title>Genome public.</title>
        <authorList>
            <person name="Liu C."/>
            <person name="Sun Q."/>
        </authorList>
    </citation>
    <scope>NUCLEOTIDE SEQUENCE [LARGE SCALE GENOMIC DNA]</scope>
    <source>
        <strain evidence="7 8">BX1</strain>
    </source>
</reference>
<dbReference type="GO" id="GO:0047590">
    <property type="term" value="F:5-dehydro-2-deoxygluconokinase activity"/>
    <property type="evidence" value="ECO:0007669"/>
    <property type="project" value="UniProtKB-EC"/>
</dbReference>
<dbReference type="EMBL" id="JACRTB010000003">
    <property type="protein sequence ID" value="MBC8575402.1"/>
    <property type="molecule type" value="Genomic_DNA"/>
</dbReference>
<keyword evidence="4" id="KW-0418">Kinase</keyword>
<evidence type="ECO:0000256" key="3">
    <source>
        <dbReference type="ARBA" id="ARBA00022741"/>
    </source>
</evidence>
<dbReference type="InterPro" id="IPR023314">
    <property type="entry name" value="Myo_inos_IolC-like_sf"/>
</dbReference>
<dbReference type="InterPro" id="IPR030830">
    <property type="entry name" value="Myo_inos_IolC"/>
</dbReference>
<dbReference type="InterPro" id="IPR029056">
    <property type="entry name" value="Ribokinase-like"/>
</dbReference>
<accession>A0ABR7NG77</accession>
<keyword evidence="2 7" id="KW-0808">Transferase</keyword>
<feature type="domain" description="Carbohydrate kinase PfkB" evidence="6">
    <location>
        <begin position="14"/>
        <end position="314"/>
    </location>
</feature>
<dbReference type="Gene3D" id="3.40.1190.20">
    <property type="match status" value="1"/>
</dbReference>
<dbReference type="PANTHER" id="PTHR43085">
    <property type="entry name" value="HEXOKINASE FAMILY MEMBER"/>
    <property type="match status" value="1"/>
</dbReference>
<keyword evidence="8" id="KW-1185">Reference proteome</keyword>
<dbReference type="CDD" id="cd01166">
    <property type="entry name" value="KdgK"/>
    <property type="match status" value="1"/>
</dbReference>
<comment type="similarity">
    <text evidence="1">Belongs to the carbohydrate kinase PfkB family.</text>
</comment>
<evidence type="ECO:0000256" key="4">
    <source>
        <dbReference type="ARBA" id="ARBA00022777"/>
    </source>
</evidence>
<dbReference type="NCBIfam" id="TIGR04382">
    <property type="entry name" value="myo_inos_iolC_N"/>
    <property type="match status" value="1"/>
</dbReference>